<name>A0A0A8XSQ1_ARUDO</name>
<feature type="region of interest" description="Disordered" evidence="1">
    <location>
        <begin position="1"/>
        <end position="31"/>
    </location>
</feature>
<proteinExistence type="predicted"/>
<organism evidence="2">
    <name type="scientific">Arundo donax</name>
    <name type="common">Giant reed</name>
    <name type="synonym">Donax arundinaceus</name>
    <dbReference type="NCBI Taxonomy" id="35708"/>
    <lineage>
        <taxon>Eukaryota</taxon>
        <taxon>Viridiplantae</taxon>
        <taxon>Streptophyta</taxon>
        <taxon>Embryophyta</taxon>
        <taxon>Tracheophyta</taxon>
        <taxon>Spermatophyta</taxon>
        <taxon>Magnoliopsida</taxon>
        <taxon>Liliopsida</taxon>
        <taxon>Poales</taxon>
        <taxon>Poaceae</taxon>
        <taxon>PACMAD clade</taxon>
        <taxon>Arundinoideae</taxon>
        <taxon>Arundineae</taxon>
        <taxon>Arundo</taxon>
    </lineage>
</organism>
<dbReference type="AlphaFoldDB" id="A0A0A8XSQ1"/>
<dbReference type="EMBL" id="GBRH01283148">
    <property type="protein sequence ID" value="JAD14747.1"/>
    <property type="molecule type" value="Transcribed_RNA"/>
</dbReference>
<feature type="compositionally biased region" description="Basic residues" evidence="1">
    <location>
        <begin position="13"/>
        <end position="23"/>
    </location>
</feature>
<evidence type="ECO:0000256" key="1">
    <source>
        <dbReference type="SAM" id="MobiDB-lite"/>
    </source>
</evidence>
<reference evidence="2" key="1">
    <citation type="submission" date="2014-09" db="EMBL/GenBank/DDBJ databases">
        <authorList>
            <person name="Magalhaes I.L.F."/>
            <person name="Oliveira U."/>
            <person name="Santos F.R."/>
            <person name="Vidigal T.H.D.A."/>
            <person name="Brescovit A.D."/>
            <person name="Santos A.J."/>
        </authorList>
    </citation>
    <scope>NUCLEOTIDE SEQUENCE</scope>
    <source>
        <tissue evidence="2">Shoot tissue taken approximately 20 cm above the soil surface</tissue>
    </source>
</reference>
<sequence>MPLLVQGRMEATRRRRRPSPRRRSPTDDAGC</sequence>
<evidence type="ECO:0000313" key="2">
    <source>
        <dbReference type="EMBL" id="JAD14747.1"/>
    </source>
</evidence>
<reference evidence="2" key="2">
    <citation type="journal article" date="2015" name="Data Brief">
        <title>Shoot transcriptome of the giant reed, Arundo donax.</title>
        <authorList>
            <person name="Barrero R.A."/>
            <person name="Guerrero F.D."/>
            <person name="Moolhuijzen P."/>
            <person name="Goolsby J.A."/>
            <person name="Tidwell J."/>
            <person name="Bellgard S.E."/>
            <person name="Bellgard M.I."/>
        </authorList>
    </citation>
    <scope>NUCLEOTIDE SEQUENCE</scope>
    <source>
        <tissue evidence="2">Shoot tissue taken approximately 20 cm above the soil surface</tissue>
    </source>
</reference>
<protein>
    <submittedName>
        <fullName evidence="2">Uncharacterized protein</fullName>
    </submittedName>
</protein>
<accession>A0A0A8XSQ1</accession>